<organism evidence="6 8">
    <name type="scientific">Schizosaccharomyces japonicus (strain yFS275 / FY16936)</name>
    <name type="common">Fission yeast</name>
    <dbReference type="NCBI Taxonomy" id="402676"/>
    <lineage>
        <taxon>Eukaryota</taxon>
        <taxon>Fungi</taxon>
        <taxon>Dikarya</taxon>
        <taxon>Ascomycota</taxon>
        <taxon>Taphrinomycotina</taxon>
        <taxon>Schizosaccharomycetes</taxon>
        <taxon>Schizosaccharomycetales</taxon>
        <taxon>Schizosaccharomycetaceae</taxon>
        <taxon>Schizosaccharomyces</taxon>
    </lineage>
</organism>
<proteinExistence type="predicted"/>
<dbReference type="Pfam" id="PF04802">
    <property type="entry name" value="PP4R3"/>
    <property type="match status" value="1"/>
</dbReference>
<dbReference type="HOGENOM" id="CLU_004909_0_1_1"/>
<dbReference type="GeneID" id="7049516"/>
<evidence type="ECO:0000256" key="3">
    <source>
        <dbReference type="SAM" id="MobiDB-lite"/>
    </source>
</evidence>
<dbReference type="PANTHER" id="PTHR23318">
    <property type="entry name" value="ATP SYNTHASE GAMMA-RELATED"/>
    <property type="match status" value="1"/>
</dbReference>
<reference evidence="6 8" key="1">
    <citation type="journal article" date="2011" name="Science">
        <title>Comparative functional genomics of the fission yeasts.</title>
        <authorList>
            <person name="Rhind N."/>
            <person name="Chen Z."/>
            <person name="Yassour M."/>
            <person name="Thompson D.A."/>
            <person name="Haas B.J."/>
            <person name="Habib N."/>
            <person name="Wapinski I."/>
            <person name="Roy S."/>
            <person name="Lin M.F."/>
            <person name="Heiman D.I."/>
            <person name="Young S.K."/>
            <person name="Furuya K."/>
            <person name="Guo Y."/>
            <person name="Pidoux A."/>
            <person name="Chen H.M."/>
            <person name="Robbertse B."/>
            <person name="Goldberg J.M."/>
            <person name="Aoki K."/>
            <person name="Bayne E.H."/>
            <person name="Berlin A.M."/>
            <person name="Desjardins C.A."/>
            <person name="Dobbs E."/>
            <person name="Dukaj L."/>
            <person name="Fan L."/>
            <person name="FitzGerald M.G."/>
            <person name="French C."/>
            <person name="Gujja S."/>
            <person name="Hansen K."/>
            <person name="Keifenheim D."/>
            <person name="Levin J.Z."/>
            <person name="Mosher R.A."/>
            <person name="Mueller C.A."/>
            <person name="Pfiffner J."/>
            <person name="Priest M."/>
            <person name="Russ C."/>
            <person name="Smialowska A."/>
            <person name="Swoboda P."/>
            <person name="Sykes S.M."/>
            <person name="Vaughn M."/>
            <person name="Vengrova S."/>
            <person name="Yoder R."/>
            <person name="Zeng Q."/>
            <person name="Allshire R."/>
            <person name="Baulcombe D."/>
            <person name="Birren B.W."/>
            <person name="Brown W."/>
            <person name="Ekwall K."/>
            <person name="Kellis M."/>
            <person name="Leatherwood J."/>
            <person name="Levin H."/>
            <person name="Margalit H."/>
            <person name="Martienssen R."/>
            <person name="Nieduszynski C.A."/>
            <person name="Spatafora J.W."/>
            <person name="Friedman N."/>
            <person name="Dalgaard J.Z."/>
            <person name="Baumann P."/>
            <person name="Niki H."/>
            <person name="Regev A."/>
            <person name="Nusbaum C."/>
        </authorList>
    </citation>
    <scope>NUCLEOTIDE SEQUENCE [LARGE SCALE GENOMIC DNA]</scope>
    <source>
        <strain evidence="8">yFS275 / FY16936</strain>
    </source>
</reference>
<dbReference type="STRING" id="402676.B6JVF9"/>
<dbReference type="InterPro" id="IPR006887">
    <property type="entry name" value="P4R3-like_central_dom"/>
</dbReference>
<feature type="compositionally biased region" description="Acidic residues" evidence="3">
    <location>
        <begin position="779"/>
        <end position="789"/>
    </location>
</feature>
<dbReference type="EMBL" id="KE651166">
    <property type="protein sequence ID" value="EEB05360.1"/>
    <property type="molecule type" value="Genomic_DNA"/>
</dbReference>
<comment type="subcellular location">
    <subcellularLocation>
        <location evidence="1">Nucleus</location>
    </subcellularLocation>
</comment>
<evidence type="ECO:0000313" key="7">
    <source>
        <dbReference type="JaponicusDB" id="SJAG_00369"/>
    </source>
</evidence>
<name>B6JVF9_SCHJY</name>
<dbReference type="GO" id="GO:0072542">
    <property type="term" value="F:protein phosphatase activator activity"/>
    <property type="evidence" value="ECO:0000318"/>
    <property type="project" value="GO_Central"/>
</dbReference>
<dbReference type="InterPro" id="IPR011993">
    <property type="entry name" value="PH-like_dom_sf"/>
</dbReference>
<accession>B6JVF9</accession>
<dbReference type="VEuPathDB" id="FungiDB:SJAG_00369"/>
<gene>
    <name evidence="7" type="primary">psy2</name>
    <name evidence="6" type="ORF">SJAG_00369</name>
</gene>
<dbReference type="PANTHER" id="PTHR23318:SF0">
    <property type="entry name" value="SERINE_THREONINE-PROTEIN PHOSPHATASE 4 REGULATORY SUBUNIT 3"/>
    <property type="match status" value="1"/>
</dbReference>
<dbReference type="SUPFAM" id="SSF48371">
    <property type="entry name" value="ARM repeat"/>
    <property type="match status" value="1"/>
</dbReference>
<dbReference type="JaponicusDB" id="SJAG_00369">
    <property type="gene designation" value="psy2"/>
</dbReference>
<dbReference type="OrthoDB" id="27483at2759"/>
<feature type="region of interest" description="Disordered" evidence="3">
    <location>
        <begin position="698"/>
        <end position="752"/>
    </location>
</feature>
<dbReference type="Proteomes" id="UP000001744">
    <property type="component" value="Unassembled WGS sequence"/>
</dbReference>
<keyword evidence="8" id="KW-1185">Reference proteome</keyword>
<keyword evidence="2" id="KW-0539">Nucleus</keyword>
<dbReference type="GO" id="GO:2000779">
    <property type="term" value="P:regulation of double-strand break repair"/>
    <property type="evidence" value="ECO:0000318"/>
    <property type="project" value="GO_Central"/>
</dbReference>
<feature type="region of interest" description="Disordered" evidence="3">
    <location>
        <begin position="776"/>
        <end position="860"/>
    </location>
</feature>
<feature type="compositionally biased region" description="Polar residues" evidence="3">
    <location>
        <begin position="698"/>
        <end position="726"/>
    </location>
</feature>
<dbReference type="InterPro" id="IPR016024">
    <property type="entry name" value="ARM-type_fold"/>
</dbReference>
<evidence type="ECO:0000313" key="6">
    <source>
        <dbReference type="EMBL" id="EEB05360.1"/>
    </source>
</evidence>
<protein>
    <submittedName>
        <fullName evidence="6">DNA damage response protein</fullName>
    </submittedName>
</protein>
<dbReference type="GO" id="GO:0030289">
    <property type="term" value="C:protein phosphatase 4 complex"/>
    <property type="evidence" value="ECO:0000318"/>
    <property type="project" value="GO_Central"/>
</dbReference>
<dbReference type="Pfam" id="PF22972">
    <property type="entry name" value="EVH1_PP4R3"/>
    <property type="match status" value="1"/>
</dbReference>
<dbReference type="OMA" id="ALMTHNN"/>
<feature type="domain" description="Serine/threonine-protein phosphatase 4 regulatory subunit 3-like central" evidence="4">
    <location>
        <begin position="179"/>
        <end position="692"/>
    </location>
</feature>
<dbReference type="InterPro" id="IPR051137">
    <property type="entry name" value="PP4R3-like"/>
</dbReference>
<evidence type="ECO:0000256" key="2">
    <source>
        <dbReference type="ARBA" id="ARBA00023242"/>
    </source>
</evidence>
<dbReference type="eggNOG" id="KOG2175">
    <property type="taxonomic scope" value="Eukaryota"/>
</dbReference>
<dbReference type="GO" id="GO:0005654">
    <property type="term" value="C:nucleoplasm"/>
    <property type="evidence" value="ECO:0000318"/>
    <property type="project" value="GO_Central"/>
</dbReference>
<dbReference type="Gene3D" id="2.30.29.30">
    <property type="entry name" value="Pleckstrin-homology domain (PH domain)/Phosphotyrosine-binding domain (PTB)"/>
    <property type="match status" value="1"/>
</dbReference>
<dbReference type="GO" id="GO:0006974">
    <property type="term" value="P:DNA damage response"/>
    <property type="evidence" value="ECO:0000318"/>
    <property type="project" value="GO_Central"/>
</dbReference>
<sequence>MSDLDEKDADKEVEEHDEVTEDGNSLSPVAKALSQVEVPKTARRVKVYEMEFDNWADCGTGYCSGLIEDSLAFLIVHSEIDNETVLLKTQIINEDIYSRQEDTLIVWQELDGSDMALSFQEAVGCIEMWTFLVDVQKAISTVTGKPIKEDSLLDEAALAQHNLSESMVLPAAELSNFAEINEFVLCAMQSLTTREALRKLIVSDHYAERLLELFSLCEDLENTQDLYLLCSIFKSFIQLNDDAFFEPLIRNDETLLALAGVFEYDPEFPNFKAKHREYLMDNSRFKEVVPIRDPEVLKKIHQTFKLQYLRDVIFSRVLDDPTFCVLNSFIFFNQADIIKHLQHDDVFLNELFGLYSNPDENDQRKQDGILLIQQICQIAQSLQSQSCGVLYTEFVKRNLFSALDYAMKHENPVVRNTGSDILISIIDQNPSLIWKEFENDVAKFEDENTVDAEMQNTPSQNAQQSMLTSLISMLHHESSLGVLAQMTEAFKALLSCPGSYGNENISRAYDMVNETNIENGLHFIDVFYQKFLDKLVQPLLQLEDPEAIGDEQLNVLSNICELVGFCMRSHENWLHKRETFSGLSRSVAKLLHCTKKHVQLTALRFFRTGVGAHWDTMISLMLENHSFDAIFELMLSVRTGSNLVTSACLEFFEFVKNEGTMPVLLFLYSNYQDKLSVLQSLHTFADLINTVQSYQQSQRQTTENLDNTENNQEVAKNDISTEASISETKDKEPSADENAFTEAEDTHLSEKTVISESLTLQSEFVGDSIDGQEQHIENTEEENGLSDDEASPKKRQAREQVSQATEAKFDVNGLADLEDSKGLLSLPATNEITDDITPESVPDATPKEENTHQETSSPAS</sequence>
<feature type="region of interest" description="Disordered" evidence="3">
    <location>
        <begin position="1"/>
        <end position="26"/>
    </location>
</feature>
<dbReference type="InterPro" id="IPR055236">
    <property type="entry name" value="EVH1_PP4R3"/>
</dbReference>
<evidence type="ECO:0000256" key="1">
    <source>
        <dbReference type="ARBA" id="ARBA00004123"/>
    </source>
</evidence>
<dbReference type="AlphaFoldDB" id="B6JVF9"/>
<evidence type="ECO:0000259" key="4">
    <source>
        <dbReference type="Pfam" id="PF04802"/>
    </source>
</evidence>
<feature type="domain" description="PP4R3 EVH1-like" evidence="5">
    <location>
        <begin position="43"/>
        <end position="138"/>
    </location>
</feature>
<evidence type="ECO:0000259" key="5">
    <source>
        <dbReference type="Pfam" id="PF22972"/>
    </source>
</evidence>
<evidence type="ECO:0000313" key="8">
    <source>
        <dbReference type="Proteomes" id="UP000001744"/>
    </source>
</evidence>
<dbReference type="RefSeq" id="XP_002171653.1">
    <property type="nucleotide sequence ID" value="XM_002171617.1"/>
</dbReference>